<evidence type="ECO:0000256" key="7">
    <source>
        <dbReference type="ARBA" id="ARBA00023033"/>
    </source>
</evidence>
<keyword evidence="3" id="KW-0349">Heme</keyword>
<comment type="similarity">
    <text evidence="2">Belongs to the cytochrome P450 family.</text>
</comment>
<name>A0ABY0ICB4_9BACT</name>
<dbReference type="InterPro" id="IPR001128">
    <property type="entry name" value="Cyt_P450"/>
</dbReference>
<evidence type="ECO:0000256" key="1">
    <source>
        <dbReference type="ARBA" id="ARBA00001971"/>
    </source>
</evidence>
<evidence type="ECO:0000313" key="9">
    <source>
        <dbReference type="Proteomes" id="UP000443582"/>
    </source>
</evidence>
<evidence type="ECO:0000256" key="2">
    <source>
        <dbReference type="ARBA" id="ARBA00010617"/>
    </source>
</evidence>
<proteinExistence type="inferred from homology"/>
<evidence type="ECO:0000313" key="8">
    <source>
        <dbReference type="EMBL" id="RZF20609.1"/>
    </source>
</evidence>
<dbReference type="PANTHER" id="PTHR24292:SF102">
    <property type="entry name" value="CYTOCHROME P450 FAMILY-RELATED"/>
    <property type="match status" value="1"/>
</dbReference>
<reference evidence="9" key="1">
    <citation type="journal article" date="2019" name="Int. J. Syst. Evol. Microbiol.">
        <title>Halobacteriovorax valvorus sp. nov., a novel prokaryotic predator isolated from coastal seawater of China.</title>
        <authorList>
            <person name="Chen M.-X."/>
        </authorList>
    </citation>
    <scope>NUCLEOTIDE SEQUENCE [LARGE SCALE GENOMIC DNA]</scope>
    <source>
        <strain evidence="9">BL9</strain>
    </source>
</reference>
<evidence type="ECO:0000256" key="3">
    <source>
        <dbReference type="ARBA" id="ARBA00022617"/>
    </source>
</evidence>
<keyword evidence="9" id="KW-1185">Reference proteome</keyword>
<dbReference type="SUPFAM" id="SSF48264">
    <property type="entry name" value="Cytochrome P450"/>
    <property type="match status" value="1"/>
</dbReference>
<evidence type="ECO:0000256" key="5">
    <source>
        <dbReference type="ARBA" id="ARBA00023002"/>
    </source>
</evidence>
<comment type="cofactor">
    <cofactor evidence="1">
        <name>heme</name>
        <dbReference type="ChEBI" id="CHEBI:30413"/>
    </cofactor>
</comment>
<keyword evidence="7" id="KW-0503">Monooxygenase</keyword>
<dbReference type="CDD" id="cd00302">
    <property type="entry name" value="cytochrome_P450"/>
    <property type="match status" value="1"/>
</dbReference>
<keyword evidence="6" id="KW-0408">Iron</keyword>
<accession>A0ABY0ICB4</accession>
<evidence type="ECO:0000256" key="6">
    <source>
        <dbReference type="ARBA" id="ARBA00023004"/>
    </source>
</evidence>
<dbReference type="Gene3D" id="1.10.630.10">
    <property type="entry name" value="Cytochrome P450"/>
    <property type="match status" value="1"/>
</dbReference>
<keyword evidence="4" id="KW-0479">Metal-binding</keyword>
<dbReference type="PRINTS" id="PR00385">
    <property type="entry name" value="P450"/>
</dbReference>
<dbReference type="RefSeq" id="WP_115362592.1">
    <property type="nucleotide sequence ID" value="NZ_QDKL01000003.1"/>
</dbReference>
<dbReference type="Pfam" id="PF00067">
    <property type="entry name" value="p450"/>
    <property type="match status" value="1"/>
</dbReference>
<organism evidence="8 9">
    <name type="scientific">Halobacteriovorax vibrionivorans</name>
    <dbReference type="NCBI Taxonomy" id="2152716"/>
    <lineage>
        <taxon>Bacteria</taxon>
        <taxon>Pseudomonadati</taxon>
        <taxon>Bdellovibrionota</taxon>
        <taxon>Bacteriovoracia</taxon>
        <taxon>Bacteriovoracales</taxon>
        <taxon>Halobacteriovoraceae</taxon>
        <taxon>Halobacteriovorax</taxon>
    </lineage>
</organism>
<comment type="caution">
    <text evidence="8">The sequence shown here is derived from an EMBL/GenBank/DDBJ whole genome shotgun (WGS) entry which is preliminary data.</text>
</comment>
<keyword evidence="5" id="KW-0560">Oxidoreductase</keyword>
<sequence>MTRIPSLKAYPIIGSIGELNFKECLFEQLTDRTYDLGDSFRFKLFHKDVLVVSELESFKEVIVKKRNTFLKGSTLNEIKHINKGRPSILDADGESWQKLRAELIQFFTPKILEGLYSIANNRLEKQLPLFGEKACVRDVEVLMGKLALSITSEFFIEHDFKISKEEITNPKAECDSFYYFQKFLIAELTKRMNYGPLWKYLPTISNLRFSKFIKEGKDFVRQKVEKGTENYTLITYLKDQWVDTESIIGQIYGLVGASFESTAVSLTWALYFLAQNQKLQQDLYEELKNYDLKDTKSFIDNELLQTYVDETLRLRPAFPILFREACEDAQINQDEKVIDVKKGTIVFTLLGKILNNKKVWGSDHNEFNPQRFNNLTNEQKKSYIPYSTGTRTCLGREMANIEVKIILAHLIKNFVVTPACDLSLVKPKQKFVFSSDRAIDLEFTRR</sequence>
<gene>
    <name evidence="8" type="ORF">DAY19_11530</name>
</gene>
<dbReference type="Proteomes" id="UP000443582">
    <property type="component" value="Unassembled WGS sequence"/>
</dbReference>
<dbReference type="EMBL" id="QDKL01000003">
    <property type="protein sequence ID" value="RZF20609.1"/>
    <property type="molecule type" value="Genomic_DNA"/>
</dbReference>
<dbReference type="InterPro" id="IPR002401">
    <property type="entry name" value="Cyt_P450_E_grp-I"/>
</dbReference>
<dbReference type="InterPro" id="IPR036396">
    <property type="entry name" value="Cyt_P450_sf"/>
</dbReference>
<dbReference type="InterPro" id="IPR050476">
    <property type="entry name" value="Insect_CytP450_Detox"/>
</dbReference>
<dbReference type="PRINTS" id="PR00463">
    <property type="entry name" value="EP450I"/>
</dbReference>
<protein>
    <submittedName>
        <fullName evidence="8">Cytochrome P450</fullName>
    </submittedName>
</protein>
<evidence type="ECO:0000256" key="4">
    <source>
        <dbReference type="ARBA" id="ARBA00022723"/>
    </source>
</evidence>
<dbReference type="PANTHER" id="PTHR24292">
    <property type="entry name" value="CYTOCHROME P450"/>
    <property type="match status" value="1"/>
</dbReference>